<feature type="compositionally biased region" description="Basic and acidic residues" evidence="1">
    <location>
        <begin position="283"/>
        <end position="304"/>
    </location>
</feature>
<feature type="compositionally biased region" description="Basic and acidic residues" evidence="1">
    <location>
        <begin position="144"/>
        <end position="168"/>
    </location>
</feature>
<dbReference type="AlphaFoldDB" id="A0A177DIV3"/>
<gene>
    <name evidence="3" type="ORF">CC77DRAFT_131833</name>
</gene>
<dbReference type="KEGG" id="aalt:CC77DRAFT_131833"/>
<sequence>MPASDPWLWTADDLHTNALYRNAGYSDAQIPDAMALHTNSADNSPSVRRTGTSEGVIITDKAGNKRRKITNLSTTPLRSVPSGSQVNSNAAASGPLRQAESNEEAYSDLLKWQNIAGGDQIVALPDEDELEDDDDSGPMDAGEEDTHTNEDQHDDVVEETNKRTKPSQDEIVRIINERIEFYTNAWVPNKGVPSKERVDPETVWNEAEAKGEREKLAQHYGTEHNYFSHRLNICCNEIMKEPGSNAKQVRQRCGNLEGTVDCMEHAAWLRDIYKLEPVHGGEEEHVLDDQSRLRQDTSTHRGEPTSEVIDLGSPSCSSDIENGNVLPFDNDTGTVAHTTEDQFDNRVRSSTRDSVIADSVELVEYAQLGPFEPDGAFPTRTPVNHGDGPESASIATVRRWRWEDLVEHLDRKRVVSKVIQELKSNDREMIRGRVQNIGKTSLIREMRACVNMLCKGETKLQGVLPRDMPKILTFTTLFLSWWFCCNYSKGTEASSRDLEELKDCMDDGTAETSTFYDYVYTIMGTTFSEQALQHPDQPSQAEIIEISDDD</sequence>
<dbReference type="VEuPathDB" id="FungiDB:CC77DRAFT_131833"/>
<dbReference type="Pfam" id="PF24580">
    <property type="entry name" value="DUF7607"/>
    <property type="match status" value="1"/>
</dbReference>
<dbReference type="RefSeq" id="XP_018385046.1">
    <property type="nucleotide sequence ID" value="XM_018530185.1"/>
</dbReference>
<evidence type="ECO:0000313" key="4">
    <source>
        <dbReference type="Proteomes" id="UP000077248"/>
    </source>
</evidence>
<reference evidence="3 4" key="1">
    <citation type="submission" date="2016-05" db="EMBL/GenBank/DDBJ databases">
        <title>Comparative analysis of secretome profiles of manganese(II)-oxidizing ascomycete fungi.</title>
        <authorList>
            <consortium name="DOE Joint Genome Institute"/>
            <person name="Zeiner C.A."/>
            <person name="Purvine S.O."/>
            <person name="Zink E.M."/>
            <person name="Wu S."/>
            <person name="Pasa-Tolic L."/>
            <person name="Chaput D.L."/>
            <person name="Haridas S."/>
            <person name="Grigoriev I.V."/>
            <person name="Santelli C.M."/>
            <person name="Hansel C.M."/>
        </authorList>
    </citation>
    <scope>NUCLEOTIDE SEQUENCE [LARGE SCALE GENOMIC DNA]</scope>
    <source>
        <strain evidence="3 4">SRC1lrK2f</strain>
    </source>
</reference>
<feature type="compositionally biased region" description="Acidic residues" evidence="1">
    <location>
        <begin position="128"/>
        <end position="143"/>
    </location>
</feature>
<feature type="region of interest" description="Disordered" evidence="1">
    <location>
        <begin position="283"/>
        <end position="316"/>
    </location>
</feature>
<dbReference type="Proteomes" id="UP000077248">
    <property type="component" value="Unassembled WGS sequence"/>
</dbReference>
<protein>
    <recommendedName>
        <fullName evidence="2">DUF7607 domain-containing protein</fullName>
    </recommendedName>
</protein>
<feature type="compositionally biased region" description="Polar residues" evidence="1">
    <location>
        <begin position="70"/>
        <end position="91"/>
    </location>
</feature>
<feature type="domain" description="DUF7607" evidence="2">
    <location>
        <begin position="168"/>
        <end position="276"/>
    </location>
</feature>
<evidence type="ECO:0000259" key="2">
    <source>
        <dbReference type="Pfam" id="PF24580"/>
    </source>
</evidence>
<dbReference type="STRING" id="5599.A0A177DIV3"/>
<name>A0A177DIV3_ALTAL</name>
<dbReference type="OMA" id="LFLSWWF"/>
<dbReference type="InterPro" id="IPR056026">
    <property type="entry name" value="DUF7607"/>
</dbReference>
<accession>A0A177DIV3</accession>
<dbReference type="EMBL" id="KV441480">
    <property type="protein sequence ID" value="OAG19625.1"/>
    <property type="molecule type" value="Genomic_DNA"/>
</dbReference>
<keyword evidence="4" id="KW-1185">Reference proteome</keyword>
<feature type="region of interest" description="Disordered" evidence="1">
    <location>
        <begin position="67"/>
        <end position="100"/>
    </location>
</feature>
<proteinExistence type="predicted"/>
<evidence type="ECO:0000313" key="3">
    <source>
        <dbReference type="EMBL" id="OAG19625.1"/>
    </source>
</evidence>
<evidence type="ECO:0000256" key="1">
    <source>
        <dbReference type="SAM" id="MobiDB-lite"/>
    </source>
</evidence>
<feature type="region of interest" description="Disordered" evidence="1">
    <location>
        <begin position="128"/>
        <end position="168"/>
    </location>
</feature>
<organism evidence="3 4">
    <name type="scientific">Alternaria alternata</name>
    <name type="common">Alternaria rot fungus</name>
    <name type="synonym">Torula alternata</name>
    <dbReference type="NCBI Taxonomy" id="5599"/>
    <lineage>
        <taxon>Eukaryota</taxon>
        <taxon>Fungi</taxon>
        <taxon>Dikarya</taxon>
        <taxon>Ascomycota</taxon>
        <taxon>Pezizomycotina</taxon>
        <taxon>Dothideomycetes</taxon>
        <taxon>Pleosporomycetidae</taxon>
        <taxon>Pleosporales</taxon>
        <taxon>Pleosporineae</taxon>
        <taxon>Pleosporaceae</taxon>
        <taxon>Alternaria</taxon>
        <taxon>Alternaria sect. Alternaria</taxon>
        <taxon>Alternaria alternata complex</taxon>
    </lineage>
</organism>
<dbReference type="GeneID" id="29115779"/>